<gene>
    <name evidence="2" type="ORF">TIFTF001_036772</name>
</gene>
<proteinExistence type="predicted"/>
<organism evidence="2 3">
    <name type="scientific">Ficus carica</name>
    <name type="common">Common fig</name>
    <dbReference type="NCBI Taxonomy" id="3494"/>
    <lineage>
        <taxon>Eukaryota</taxon>
        <taxon>Viridiplantae</taxon>
        <taxon>Streptophyta</taxon>
        <taxon>Embryophyta</taxon>
        <taxon>Tracheophyta</taxon>
        <taxon>Spermatophyta</taxon>
        <taxon>Magnoliopsida</taxon>
        <taxon>eudicotyledons</taxon>
        <taxon>Gunneridae</taxon>
        <taxon>Pentapetalae</taxon>
        <taxon>rosids</taxon>
        <taxon>fabids</taxon>
        <taxon>Rosales</taxon>
        <taxon>Moraceae</taxon>
        <taxon>Ficeae</taxon>
        <taxon>Ficus</taxon>
    </lineage>
</organism>
<name>A0AA88E415_FICCA</name>
<evidence type="ECO:0000256" key="1">
    <source>
        <dbReference type="SAM" id="MobiDB-lite"/>
    </source>
</evidence>
<feature type="region of interest" description="Disordered" evidence="1">
    <location>
        <begin position="1"/>
        <end position="38"/>
    </location>
</feature>
<dbReference type="EMBL" id="BTGU01000490">
    <property type="protein sequence ID" value="GMN67707.1"/>
    <property type="molecule type" value="Genomic_DNA"/>
</dbReference>
<protein>
    <submittedName>
        <fullName evidence="2">Uncharacterized protein</fullName>
    </submittedName>
</protein>
<evidence type="ECO:0000313" key="2">
    <source>
        <dbReference type="EMBL" id="GMN67707.1"/>
    </source>
</evidence>
<evidence type="ECO:0000313" key="3">
    <source>
        <dbReference type="Proteomes" id="UP001187192"/>
    </source>
</evidence>
<reference evidence="2" key="1">
    <citation type="submission" date="2023-07" db="EMBL/GenBank/DDBJ databases">
        <title>draft genome sequence of fig (Ficus carica).</title>
        <authorList>
            <person name="Takahashi T."/>
            <person name="Nishimura K."/>
        </authorList>
    </citation>
    <scope>NUCLEOTIDE SEQUENCE</scope>
</reference>
<comment type="caution">
    <text evidence="2">The sequence shown here is derived from an EMBL/GenBank/DDBJ whole genome shotgun (WGS) entry which is preliminary data.</text>
</comment>
<accession>A0AA88E415</accession>
<dbReference type="Proteomes" id="UP001187192">
    <property type="component" value="Unassembled WGS sequence"/>
</dbReference>
<dbReference type="AlphaFoldDB" id="A0AA88E415"/>
<sequence>MGVTGKGATVPVRAGDRRMVVSDGAQSTTPSEHVPVPARTGEVVGQGTFLGERPALNTAEYS</sequence>
<keyword evidence="3" id="KW-1185">Reference proteome</keyword>